<accession>A0A2U8UIS9</accession>
<proteinExistence type="predicted"/>
<protein>
    <submittedName>
        <fullName evidence="1">Uncharacterized protein</fullName>
    </submittedName>
</protein>
<evidence type="ECO:0000313" key="2">
    <source>
        <dbReference type="Proteomes" id="UP000246630"/>
    </source>
</evidence>
<reference evidence="1 2" key="1">
    <citation type="submission" date="2018-03" db="EMBL/GenBank/DDBJ databases">
        <authorList>
            <person name="Stanton A.-C.J."/>
            <person name="Garlena R.A."/>
            <person name="Russell D.A."/>
            <person name="Pope W.H."/>
            <person name="Jacobs-Sera D."/>
            <person name="Hatfull G.F."/>
        </authorList>
    </citation>
    <scope>NUCLEOTIDE SEQUENCE [LARGE SCALE GENOMIC DNA]</scope>
</reference>
<dbReference type="Proteomes" id="UP000246630">
    <property type="component" value="Segment"/>
</dbReference>
<gene>
    <name evidence="1" type="primary">5</name>
    <name evidence="1" type="ORF">PBI_HYPERION_5</name>
</gene>
<dbReference type="RefSeq" id="YP_009801547.1">
    <property type="nucleotide sequence ID" value="NC_047973.1"/>
</dbReference>
<sequence length="74" mass="8488">MKDAEFSVLVRLGQTAVVRPPWTEPYEGRVVALTNPRYGAHIRTSDGLGIRYTDCLWITALRDSDGQIIWRERL</sequence>
<evidence type="ECO:0000313" key="1">
    <source>
        <dbReference type="EMBL" id="AWN03523.1"/>
    </source>
</evidence>
<organism evidence="1 2">
    <name type="scientific">Microbacterium phage Hyperion</name>
    <dbReference type="NCBI Taxonomy" id="2182354"/>
    <lineage>
        <taxon>Viruses</taxon>
        <taxon>Duplodnaviria</taxon>
        <taxon>Heunggongvirae</taxon>
        <taxon>Uroviricota</taxon>
        <taxon>Caudoviricetes</taxon>
        <taxon>Squashvirus</taxon>
        <taxon>Squashvirus hyperion</taxon>
    </lineage>
</organism>
<dbReference type="GeneID" id="54992066"/>
<dbReference type="KEGG" id="vg:54992066"/>
<dbReference type="EMBL" id="MH153803">
    <property type="protein sequence ID" value="AWN03523.1"/>
    <property type="molecule type" value="Genomic_DNA"/>
</dbReference>
<keyword evidence="2" id="KW-1185">Reference proteome</keyword>
<name>A0A2U8UIS9_9CAUD</name>